<organism evidence="5 6">
    <name type="scientific">Alteromonas profundi</name>
    <dbReference type="NCBI Taxonomy" id="2696062"/>
    <lineage>
        <taxon>Bacteria</taxon>
        <taxon>Pseudomonadati</taxon>
        <taxon>Pseudomonadota</taxon>
        <taxon>Gammaproteobacteria</taxon>
        <taxon>Alteromonadales</taxon>
        <taxon>Alteromonadaceae</taxon>
        <taxon>Alteromonas/Salinimonas group</taxon>
        <taxon>Alteromonas</taxon>
    </lineage>
</organism>
<dbReference type="SUPFAM" id="SSF75169">
    <property type="entry name" value="DsrEFH-like"/>
    <property type="match status" value="1"/>
</dbReference>
<dbReference type="InterPro" id="IPR003787">
    <property type="entry name" value="Sulphur_relay_DsrE/F-like"/>
</dbReference>
<gene>
    <name evidence="5" type="primary">tusD</name>
    <name evidence="5" type="ORF">GTH32_08435</name>
</gene>
<dbReference type="GO" id="GO:1990228">
    <property type="term" value="C:sulfurtransferase complex"/>
    <property type="evidence" value="ECO:0007669"/>
    <property type="project" value="TreeGrafter"/>
</dbReference>
<dbReference type="InterPro" id="IPR027396">
    <property type="entry name" value="DsrEFH-like"/>
</dbReference>
<keyword evidence="6" id="KW-1185">Reference proteome</keyword>
<dbReference type="GO" id="GO:0002143">
    <property type="term" value="P:tRNA wobble position uridine thiolation"/>
    <property type="evidence" value="ECO:0007669"/>
    <property type="project" value="TreeGrafter"/>
</dbReference>
<sequence>MSKYSILITSDPYEGHEASKAIAFAKRLLTSGHDVENVFFYGRGVLHANDFMLENGDEFFAHKHWVALANDHHVPLLVCVTAAVKRGVVSELEAEENGLPGSNMHAPFEQVGLGAFFTALHKCDKLVQF</sequence>
<name>A0A7X5LKX2_9ALTE</name>
<dbReference type="RefSeq" id="WP_163084801.1">
    <property type="nucleotide sequence ID" value="NZ_JAAAWN010000009.1"/>
</dbReference>
<dbReference type="Proteomes" id="UP000470213">
    <property type="component" value="Unassembled WGS sequence"/>
</dbReference>
<keyword evidence="3" id="KW-0963">Cytoplasm</keyword>
<dbReference type="PANTHER" id="PTHR34874:SF3">
    <property type="entry name" value="SULFURTRANSFERASE TUSD"/>
    <property type="match status" value="1"/>
</dbReference>
<dbReference type="NCBIfam" id="NF001237">
    <property type="entry name" value="PRK00207.1"/>
    <property type="match status" value="1"/>
</dbReference>
<dbReference type="GO" id="GO:0097163">
    <property type="term" value="F:sulfur carrier activity"/>
    <property type="evidence" value="ECO:0007669"/>
    <property type="project" value="TreeGrafter"/>
</dbReference>
<evidence type="ECO:0000256" key="3">
    <source>
        <dbReference type="ARBA" id="ARBA00022490"/>
    </source>
</evidence>
<dbReference type="Gene3D" id="3.40.1260.10">
    <property type="entry name" value="DsrEFH-like"/>
    <property type="match status" value="1"/>
</dbReference>
<evidence type="ECO:0000313" key="6">
    <source>
        <dbReference type="Proteomes" id="UP000470213"/>
    </source>
</evidence>
<dbReference type="InterPro" id="IPR017463">
    <property type="entry name" value="Sulphur_relay_TusD/DsrE"/>
</dbReference>
<evidence type="ECO:0000313" key="5">
    <source>
        <dbReference type="EMBL" id="NDV91209.1"/>
    </source>
</evidence>
<comment type="similarity">
    <text evidence="2">Belongs to the DsrE/TusD family.</text>
</comment>
<dbReference type="AlphaFoldDB" id="A0A7X5LKX2"/>
<evidence type="ECO:0000256" key="1">
    <source>
        <dbReference type="ARBA" id="ARBA00004496"/>
    </source>
</evidence>
<evidence type="ECO:0000256" key="4">
    <source>
        <dbReference type="ARBA" id="ARBA00022679"/>
    </source>
</evidence>
<keyword evidence="4 5" id="KW-0808">Transferase</keyword>
<proteinExistence type="inferred from homology"/>
<protein>
    <submittedName>
        <fullName evidence="5">Sulfurtransferase complex subunit TusD</fullName>
    </submittedName>
</protein>
<dbReference type="PANTHER" id="PTHR34874">
    <property type="entry name" value="PROTEIN YCHN"/>
    <property type="match status" value="1"/>
</dbReference>
<dbReference type="EMBL" id="JAAAWN010000009">
    <property type="protein sequence ID" value="NDV91209.1"/>
    <property type="molecule type" value="Genomic_DNA"/>
</dbReference>
<comment type="caution">
    <text evidence="5">The sequence shown here is derived from an EMBL/GenBank/DDBJ whole genome shotgun (WGS) entry which is preliminary data.</text>
</comment>
<evidence type="ECO:0000256" key="2">
    <source>
        <dbReference type="ARBA" id="ARBA00007067"/>
    </source>
</evidence>
<dbReference type="Pfam" id="PF02635">
    <property type="entry name" value="DsrE"/>
    <property type="match status" value="1"/>
</dbReference>
<dbReference type="GO" id="GO:0016783">
    <property type="term" value="F:sulfurtransferase activity"/>
    <property type="evidence" value="ECO:0007669"/>
    <property type="project" value="InterPro"/>
</dbReference>
<dbReference type="NCBIfam" id="TIGR03012">
    <property type="entry name" value="sulf_tusD_dsrE"/>
    <property type="match status" value="1"/>
</dbReference>
<reference evidence="5 6" key="1">
    <citation type="submission" date="2020-01" db="EMBL/GenBank/DDBJ databases">
        <authorList>
            <person name="Chen J."/>
            <person name="Zhu S."/>
            <person name="Yang J."/>
        </authorList>
    </citation>
    <scope>NUCLEOTIDE SEQUENCE [LARGE SCALE GENOMIC DNA]</scope>
    <source>
        <strain evidence="5 6">345S023</strain>
    </source>
</reference>
<comment type="subcellular location">
    <subcellularLocation>
        <location evidence="1">Cytoplasm</location>
    </subcellularLocation>
</comment>
<accession>A0A7X5LKX2</accession>